<protein>
    <submittedName>
        <fullName evidence="1">DivIVA domain-containing protein</fullName>
    </submittedName>
</protein>
<dbReference type="RefSeq" id="WP_382365000.1">
    <property type="nucleotide sequence ID" value="NZ_JBHLWV010000024.1"/>
</dbReference>
<sequence>MSAPGQRQSPFPIVMRGYDRDQVTDHIRQLEADLAMMASDRDSAHAHADDLLGHLEQARGRIRGLQDDVDALSAPPTTVTGMSERLSRMLTLATEEAAEIRTTARDEADELVSVARQQAADLRSDASSDAARTVELAAQQADKTITDAEARAAEIDADAEEVRQFSLRDRAEAERQIAEMLATAKARAEALVAAAEDDAAGLRGAAHHIAAARLARSRDLAQAANEAHTQILDHLDALGAHLAALPGALALSDDEQALVQTTETDDLELLNRTLVGRDRFEADAWAPGLESTDVLDAVDSEYDEDDLLTDFGGTTDGPARASA</sequence>
<evidence type="ECO:0000313" key="2">
    <source>
        <dbReference type="Proteomes" id="UP001589783"/>
    </source>
</evidence>
<dbReference type="PANTHER" id="PTHR35794:SF2">
    <property type="entry name" value="CELL DIVISION PROTEIN DIVIVA"/>
    <property type="match status" value="1"/>
</dbReference>
<keyword evidence="2" id="KW-1185">Reference proteome</keyword>
<dbReference type="Gene3D" id="1.20.5.170">
    <property type="match status" value="1"/>
</dbReference>
<dbReference type="InterPro" id="IPR007793">
    <property type="entry name" value="DivIVA_fam"/>
</dbReference>
<dbReference type="EMBL" id="JBHLWV010000024">
    <property type="protein sequence ID" value="MFC0315871.1"/>
    <property type="molecule type" value="Genomic_DNA"/>
</dbReference>
<comment type="caution">
    <text evidence="1">The sequence shown here is derived from an EMBL/GenBank/DDBJ whole genome shotgun (WGS) entry which is preliminary data.</text>
</comment>
<proteinExistence type="predicted"/>
<accession>A0ABV6HAF3</accession>
<name>A0ABV6HAF3_9ACTN</name>
<organism evidence="1 2">
    <name type="scientific">Gordonia phosphorivorans</name>
    <dbReference type="NCBI Taxonomy" id="1056982"/>
    <lineage>
        <taxon>Bacteria</taxon>
        <taxon>Bacillati</taxon>
        <taxon>Actinomycetota</taxon>
        <taxon>Actinomycetes</taxon>
        <taxon>Mycobacteriales</taxon>
        <taxon>Gordoniaceae</taxon>
        <taxon>Gordonia</taxon>
    </lineage>
</organism>
<reference evidence="1 2" key="1">
    <citation type="submission" date="2024-09" db="EMBL/GenBank/DDBJ databases">
        <authorList>
            <person name="Sun Q."/>
            <person name="Mori K."/>
        </authorList>
    </citation>
    <scope>NUCLEOTIDE SEQUENCE [LARGE SCALE GENOMIC DNA]</scope>
    <source>
        <strain evidence="1 2">CCM 7957</strain>
    </source>
</reference>
<gene>
    <name evidence="1" type="ORF">ACFFJD_13525</name>
</gene>
<dbReference type="Proteomes" id="UP001589783">
    <property type="component" value="Unassembled WGS sequence"/>
</dbReference>
<dbReference type="PANTHER" id="PTHR35794">
    <property type="entry name" value="CELL DIVISION PROTEIN DIVIVA"/>
    <property type="match status" value="1"/>
</dbReference>
<evidence type="ECO:0000313" key="1">
    <source>
        <dbReference type="EMBL" id="MFC0315871.1"/>
    </source>
</evidence>